<dbReference type="PANTHER" id="PTHR30036">
    <property type="entry name" value="D-XYLOSE-BINDING PERIPLASMIC PROTEIN"/>
    <property type="match status" value="1"/>
</dbReference>
<dbReference type="Proteomes" id="UP000198921">
    <property type="component" value="Unassembled WGS sequence"/>
</dbReference>
<dbReference type="Pfam" id="PF13407">
    <property type="entry name" value="Peripla_BP_4"/>
    <property type="match status" value="1"/>
</dbReference>
<proteinExistence type="inferred from homology"/>
<reference evidence="6" key="1">
    <citation type="submission" date="2016-10" db="EMBL/GenBank/DDBJ databases">
        <authorList>
            <person name="Varghese N."/>
            <person name="Submissions S."/>
        </authorList>
    </citation>
    <scope>NUCLEOTIDE SEQUENCE [LARGE SCALE GENOMIC DNA]</scope>
    <source>
        <strain evidence="6">DSM 45422</strain>
    </source>
</reference>
<keyword evidence="3" id="KW-0732">Signal</keyword>
<dbReference type="InterPro" id="IPR050555">
    <property type="entry name" value="Bact_Solute-Bind_Prot2"/>
</dbReference>
<dbReference type="GO" id="GO:0030246">
    <property type="term" value="F:carbohydrate binding"/>
    <property type="evidence" value="ECO:0007669"/>
    <property type="project" value="TreeGrafter"/>
</dbReference>
<feature type="domain" description="Periplasmic binding protein" evidence="4">
    <location>
        <begin position="51"/>
        <end position="296"/>
    </location>
</feature>
<protein>
    <submittedName>
        <fullName evidence="5">Monosaccharide ABC transporter substrate-binding protein, CUT2 family (TC 3.A.1.2.-)</fullName>
    </submittedName>
</protein>
<dbReference type="PROSITE" id="PS51257">
    <property type="entry name" value="PROKAR_LIPOPROTEIN"/>
    <property type="match status" value="1"/>
</dbReference>
<dbReference type="Gene3D" id="3.40.50.2300">
    <property type="match status" value="2"/>
</dbReference>
<keyword evidence="6" id="KW-1185">Reference proteome</keyword>
<dbReference type="STRING" id="1137993.SAMN05660209_04185"/>
<dbReference type="SUPFAM" id="SSF53822">
    <property type="entry name" value="Periplasmic binding protein-like I"/>
    <property type="match status" value="1"/>
</dbReference>
<dbReference type="InterPro" id="IPR028082">
    <property type="entry name" value="Peripla_BP_I"/>
</dbReference>
<evidence type="ECO:0000313" key="6">
    <source>
        <dbReference type="Proteomes" id="UP000198921"/>
    </source>
</evidence>
<feature type="signal peptide" evidence="3">
    <location>
        <begin position="1"/>
        <end position="26"/>
    </location>
</feature>
<dbReference type="AlphaFoldDB" id="A0A1H3P453"/>
<gene>
    <name evidence="5" type="ORF">SAMN05660209_04185</name>
</gene>
<evidence type="ECO:0000259" key="4">
    <source>
        <dbReference type="Pfam" id="PF13407"/>
    </source>
</evidence>
<comment type="subcellular location">
    <subcellularLocation>
        <location evidence="1">Cell envelope</location>
    </subcellularLocation>
</comment>
<dbReference type="EMBL" id="FNOT01000014">
    <property type="protein sequence ID" value="SDY95169.1"/>
    <property type="molecule type" value="Genomic_DNA"/>
</dbReference>
<dbReference type="OrthoDB" id="257716at2"/>
<dbReference type="PANTHER" id="PTHR30036:SF7">
    <property type="entry name" value="ABC TRANSPORTER PERIPLASMIC-BINDING PROTEIN YPHF"/>
    <property type="match status" value="1"/>
</dbReference>
<comment type="similarity">
    <text evidence="2">Belongs to the bacterial solute-binding protein 2 family.</text>
</comment>
<evidence type="ECO:0000313" key="5">
    <source>
        <dbReference type="EMBL" id="SDY95169.1"/>
    </source>
</evidence>
<evidence type="ECO:0000256" key="3">
    <source>
        <dbReference type="SAM" id="SignalP"/>
    </source>
</evidence>
<name>A0A1H3P453_9ACTN</name>
<evidence type="ECO:0000256" key="2">
    <source>
        <dbReference type="ARBA" id="ARBA00007639"/>
    </source>
</evidence>
<dbReference type="GO" id="GO:0030288">
    <property type="term" value="C:outer membrane-bounded periplasmic space"/>
    <property type="evidence" value="ECO:0007669"/>
    <property type="project" value="TreeGrafter"/>
</dbReference>
<feature type="chain" id="PRO_5011507610" evidence="3">
    <location>
        <begin position="27"/>
        <end position="331"/>
    </location>
</feature>
<organism evidence="5 6">
    <name type="scientific">Geodermatophilus africanus</name>
    <dbReference type="NCBI Taxonomy" id="1137993"/>
    <lineage>
        <taxon>Bacteria</taxon>
        <taxon>Bacillati</taxon>
        <taxon>Actinomycetota</taxon>
        <taxon>Actinomycetes</taxon>
        <taxon>Geodermatophilales</taxon>
        <taxon>Geodermatophilaceae</taxon>
        <taxon>Geodermatophilus</taxon>
    </lineage>
</organism>
<evidence type="ECO:0000256" key="1">
    <source>
        <dbReference type="ARBA" id="ARBA00004196"/>
    </source>
</evidence>
<sequence>MRIGPSRRKLRAPAVVVVSVATLALAACSSEGGAQSEGGGAAAEGESYTIAMVTHEAPGDTFWDKIRAGAEAAAANHNITLNYSNNQDAGEQSTLIQNAIDQGVDGLATTLPNPDAIGPNVQKAADAGIPVVAFNAGITDYTNYGASMYFGSDEDLAGQTVGTRIVQERPDSHTLCVIQLQGQVQLEARCAGVAKTSPNTEVLYVNGTDLPAVQQTIGAKLQEDPSITDVVTLAGDVALAATQAKADAGSQASIATFDLNADVAQQIQDGGILLSVDQQPYVQGYMAVTSLWLNLTNGNDIGGGGPVLTGPSVVDQSNIDVILPYAQNNTR</sequence>
<dbReference type="InterPro" id="IPR025997">
    <property type="entry name" value="SBP_2_dom"/>
</dbReference>
<accession>A0A1H3P453</accession>